<sequence length="687" mass="74476">MFKKRKSQEKKKKGSLSLRVRLPLMIGILVLIVLLGTGIATYQFGSDLLLQKSKDEMTANANRIGEEMWTTVNLQQQTVHMVSIHNTFEELIEAHDAKTMEDSVFFSDANPLFAKANDILTESLAGAKSVNNFMVVDQAGTILANSNPDSIGESRADREYFQKAIAGESFVSDAIVSKSTGGLLIAISEPIKANDGSIVGAFVATFGADFFTEKLKDIRINAEGVISIYSRSGITMYNSAHPEQAGQQLEGEGVEAFLAQKAEDTVIQDGFDMGGSYMRFTKIPEADWNVFVTDSYEDINRPLGRLLNQIALVVAIALVLAVGVGIVLSMLITTPIIRLTGLFKRLAEGDLTVKAEGTYRGEFEQLASSFNTMADNNRELIANMNGSIEVLTSSTLQLEASSKQTARSISETSSTTMEIATAIESQSFDTEHIVDSFSGFGDRVNTVSGMAQSVRDRADRIVDVFHTSKAVVDHLIDINSQNESEVRKISGITEQLEQSASQIGTITAAITTLASQTNLLALNASIEAARAGEHGRGFAVVAQEIRKLAEQSAKQSSEIQTIIGQTLGFVSDNNQSVRGIRDIAAQQDQYVGQTKEAFQSILDNVMDIVEQIKGMAGELERMEKDKDVVLVSAQQLSASGEEISASVEQVTATVQEQSGMVKQLALMVETIDELTKELAVNAAKFKL</sequence>
<evidence type="ECO:0000313" key="14">
    <source>
        <dbReference type="Proteomes" id="UP000570361"/>
    </source>
</evidence>
<dbReference type="InterPro" id="IPR003660">
    <property type="entry name" value="HAMP_dom"/>
</dbReference>
<evidence type="ECO:0000256" key="10">
    <source>
        <dbReference type="SAM" id="Phobius"/>
    </source>
</evidence>
<dbReference type="Pfam" id="PF02743">
    <property type="entry name" value="dCache_1"/>
    <property type="match status" value="1"/>
</dbReference>
<evidence type="ECO:0000259" key="12">
    <source>
        <dbReference type="PROSITE" id="PS50885"/>
    </source>
</evidence>
<feature type="domain" description="HAMP" evidence="12">
    <location>
        <begin position="330"/>
        <end position="382"/>
    </location>
</feature>
<feature type="transmembrane region" description="Helical" evidence="10">
    <location>
        <begin position="20"/>
        <end position="44"/>
    </location>
</feature>
<evidence type="ECO:0000256" key="8">
    <source>
        <dbReference type="ARBA" id="ARBA00029447"/>
    </source>
</evidence>
<dbReference type="GO" id="GO:0007165">
    <property type="term" value="P:signal transduction"/>
    <property type="evidence" value="ECO:0007669"/>
    <property type="project" value="UniProtKB-KW"/>
</dbReference>
<dbReference type="CDD" id="cd06225">
    <property type="entry name" value="HAMP"/>
    <property type="match status" value="1"/>
</dbReference>
<dbReference type="GO" id="GO:0006935">
    <property type="term" value="P:chemotaxis"/>
    <property type="evidence" value="ECO:0007669"/>
    <property type="project" value="UniProtKB-KW"/>
</dbReference>
<keyword evidence="7 9" id="KW-0807">Transducer</keyword>
<dbReference type="PANTHER" id="PTHR32089:SF112">
    <property type="entry name" value="LYSOZYME-LIKE PROTEIN-RELATED"/>
    <property type="match status" value="1"/>
</dbReference>
<dbReference type="Proteomes" id="UP000570361">
    <property type="component" value="Unassembled WGS sequence"/>
</dbReference>
<organism evidence="13 14">
    <name type="scientific">Paenibacillus phyllosphaerae</name>
    <dbReference type="NCBI Taxonomy" id="274593"/>
    <lineage>
        <taxon>Bacteria</taxon>
        <taxon>Bacillati</taxon>
        <taxon>Bacillota</taxon>
        <taxon>Bacilli</taxon>
        <taxon>Bacillales</taxon>
        <taxon>Paenibacillaceae</taxon>
        <taxon>Paenibacillus</taxon>
    </lineage>
</organism>
<dbReference type="PANTHER" id="PTHR32089">
    <property type="entry name" value="METHYL-ACCEPTING CHEMOTAXIS PROTEIN MCPB"/>
    <property type="match status" value="1"/>
</dbReference>
<evidence type="ECO:0000256" key="5">
    <source>
        <dbReference type="ARBA" id="ARBA00022989"/>
    </source>
</evidence>
<evidence type="ECO:0000259" key="11">
    <source>
        <dbReference type="PROSITE" id="PS50111"/>
    </source>
</evidence>
<dbReference type="Pfam" id="PF00672">
    <property type="entry name" value="HAMP"/>
    <property type="match status" value="1"/>
</dbReference>
<protein>
    <submittedName>
        <fullName evidence="13">Methyl-accepting chemotaxis protein</fullName>
    </submittedName>
</protein>
<feature type="domain" description="Methyl-accepting transducer" evidence="11">
    <location>
        <begin position="401"/>
        <end position="651"/>
    </location>
</feature>
<comment type="caution">
    <text evidence="13">The sequence shown here is derived from an EMBL/GenBank/DDBJ whole genome shotgun (WGS) entry which is preliminary data.</text>
</comment>
<dbReference type="RefSeq" id="WP_343060384.1">
    <property type="nucleotide sequence ID" value="NZ_JACHXK010000001.1"/>
</dbReference>
<gene>
    <name evidence="13" type="ORF">FHS18_000803</name>
</gene>
<evidence type="ECO:0000256" key="3">
    <source>
        <dbReference type="ARBA" id="ARBA00022500"/>
    </source>
</evidence>
<proteinExistence type="inferred from homology"/>
<dbReference type="Pfam" id="PF00015">
    <property type="entry name" value="MCPsignal"/>
    <property type="match status" value="1"/>
</dbReference>
<evidence type="ECO:0000256" key="7">
    <source>
        <dbReference type="ARBA" id="ARBA00023224"/>
    </source>
</evidence>
<dbReference type="Gene3D" id="3.30.450.20">
    <property type="entry name" value="PAS domain"/>
    <property type="match status" value="1"/>
</dbReference>
<dbReference type="PROSITE" id="PS50111">
    <property type="entry name" value="CHEMOTAXIS_TRANSDUC_2"/>
    <property type="match status" value="1"/>
</dbReference>
<keyword evidence="3" id="KW-0145">Chemotaxis</keyword>
<dbReference type="PROSITE" id="PS50885">
    <property type="entry name" value="HAMP"/>
    <property type="match status" value="1"/>
</dbReference>
<evidence type="ECO:0000256" key="6">
    <source>
        <dbReference type="ARBA" id="ARBA00023136"/>
    </source>
</evidence>
<dbReference type="AlphaFoldDB" id="A0A7W5FL27"/>
<dbReference type="InterPro" id="IPR029151">
    <property type="entry name" value="Sensor-like_sf"/>
</dbReference>
<reference evidence="13 14" key="1">
    <citation type="submission" date="2020-08" db="EMBL/GenBank/DDBJ databases">
        <title>Genomic Encyclopedia of Type Strains, Phase III (KMG-III): the genomes of soil and plant-associated and newly described type strains.</title>
        <authorList>
            <person name="Whitman W."/>
        </authorList>
    </citation>
    <scope>NUCLEOTIDE SEQUENCE [LARGE SCALE GENOMIC DNA]</scope>
    <source>
        <strain evidence="13 14">CECT 5862</strain>
    </source>
</reference>
<dbReference type="InterPro" id="IPR033479">
    <property type="entry name" value="dCache_1"/>
</dbReference>
<keyword evidence="5 10" id="KW-1133">Transmembrane helix</keyword>
<keyword evidence="4 10" id="KW-0812">Transmembrane</keyword>
<dbReference type="SMART" id="SM00283">
    <property type="entry name" value="MA"/>
    <property type="match status" value="1"/>
</dbReference>
<evidence type="ECO:0000256" key="4">
    <source>
        <dbReference type="ARBA" id="ARBA00022692"/>
    </source>
</evidence>
<dbReference type="SUPFAM" id="SSF103190">
    <property type="entry name" value="Sensory domain-like"/>
    <property type="match status" value="1"/>
</dbReference>
<evidence type="ECO:0000256" key="9">
    <source>
        <dbReference type="PROSITE-ProRule" id="PRU00284"/>
    </source>
</evidence>
<evidence type="ECO:0000313" key="13">
    <source>
        <dbReference type="EMBL" id="MBB3108775.1"/>
    </source>
</evidence>
<keyword evidence="6 10" id="KW-0472">Membrane</keyword>
<accession>A0A7W5FL27</accession>
<dbReference type="GO" id="GO:0005886">
    <property type="term" value="C:plasma membrane"/>
    <property type="evidence" value="ECO:0007669"/>
    <property type="project" value="UniProtKB-SubCell"/>
</dbReference>
<dbReference type="SUPFAM" id="SSF58104">
    <property type="entry name" value="Methyl-accepting chemotaxis protein (MCP) signaling domain"/>
    <property type="match status" value="1"/>
</dbReference>
<dbReference type="Gene3D" id="6.10.340.10">
    <property type="match status" value="1"/>
</dbReference>
<dbReference type="CDD" id="cd12914">
    <property type="entry name" value="PDC1_DGC_like"/>
    <property type="match status" value="1"/>
</dbReference>
<dbReference type="SMART" id="SM00304">
    <property type="entry name" value="HAMP"/>
    <property type="match status" value="1"/>
</dbReference>
<dbReference type="InterPro" id="IPR004089">
    <property type="entry name" value="MCPsignal_dom"/>
</dbReference>
<dbReference type="CDD" id="cd18774">
    <property type="entry name" value="PDC2_HK_sensor"/>
    <property type="match status" value="1"/>
</dbReference>
<name>A0A7W5FL27_9BACL</name>
<dbReference type="Gene3D" id="1.10.287.950">
    <property type="entry name" value="Methyl-accepting chemotaxis protein"/>
    <property type="match status" value="1"/>
</dbReference>
<keyword evidence="14" id="KW-1185">Reference proteome</keyword>
<comment type="subcellular location">
    <subcellularLocation>
        <location evidence="1">Cell membrane</location>
        <topology evidence="1">Multi-pass membrane protein</topology>
    </subcellularLocation>
</comment>
<evidence type="ECO:0000256" key="1">
    <source>
        <dbReference type="ARBA" id="ARBA00004651"/>
    </source>
</evidence>
<feature type="transmembrane region" description="Helical" evidence="10">
    <location>
        <begin position="310"/>
        <end position="337"/>
    </location>
</feature>
<evidence type="ECO:0000256" key="2">
    <source>
        <dbReference type="ARBA" id="ARBA00022475"/>
    </source>
</evidence>
<keyword evidence="2" id="KW-1003">Cell membrane</keyword>
<dbReference type="EMBL" id="JACHXK010000001">
    <property type="protein sequence ID" value="MBB3108775.1"/>
    <property type="molecule type" value="Genomic_DNA"/>
</dbReference>
<comment type="similarity">
    <text evidence="8">Belongs to the methyl-accepting chemotaxis (MCP) protein family.</text>
</comment>